<dbReference type="InterPro" id="IPR007498">
    <property type="entry name" value="PqiA-like"/>
</dbReference>
<feature type="transmembrane region" description="Helical" evidence="8">
    <location>
        <begin position="375"/>
        <end position="394"/>
    </location>
</feature>
<dbReference type="InterPro" id="IPR051800">
    <property type="entry name" value="PqiA-PqiB_transport"/>
</dbReference>
<keyword evidence="6 8" id="KW-1133">Transmembrane helix</keyword>
<sequence>MDHANAADSGCSECDQTYLLGPARAGQTLRCRRCGHHLRHVPRAPVHTPLALSLAALVFLPLLFAFPFLTIEQQGSRLSIDFFHTASSMMAGSYYLIAALVILSLMIFPLIDTLLLVLLYSQILLRRQVGNNKFWLYLHSEMKAWLMVDVFLIGILVALVKITSYADVRFGPSFAAYCAFVILYLAALACADHHYLHQALLGPNQKLLLSNGAPGQLCRQCHQLNHSEDPRCRRCHHALDQRVPASIQKTLALLVAAVVLYVPASLYPIMNTTLLGKTDPSTILGGVFLLWDLGSYPVAVVIFIASVLVPVAKMLALLWLCLAVTWAPMYCKQELTRLYRLTEFIGRWSMIDVFVVALLAALIQIQGLASITPGPAAIAFSAVVILTMLSARSFDPRLIWDQKEHNETR</sequence>
<dbReference type="Pfam" id="PF04403">
    <property type="entry name" value="PqiA"/>
    <property type="match status" value="2"/>
</dbReference>
<evidence type="ECO:0000256" key="8">
    <source>
        <dbReference type="SAM" id="Phobius"/>
    </source>
</evidence>
<dbReference type="PANTHER" id="PTHR30462:SF3">
    <property type="entry name" value="INTERMEMBRANE TRANSPORT PROTEIN PQIA"/>
    <property type="match status" value="1"/>
</dbReference>
<feature type="transmembrane region" description="Helical" evidence="8">
    <location>
        <begin position="251"/>
        <end position="270"/>
    </location>
</feature>
<feature type="transmembrane region" description="Helical" evidence="8">
    <location>
        <begin position="144"/>
        <end position="162"/>
    </location>
</feature>
<comment type="subcellular location">
    <subcellularLocation>
        <location evidence="1">Cell inner membrane</location>
        <topology evidence="1">Multi-pass membrane protein</topology>
    </subcellularLocation>
</comment>
<evidence type="ECO:0000256" key="1">
    <source>
        <dbReference type="ARBA" id="ARBA00004429"/>
    </source>
</evidence>
<feature type="transmembrane region" description="Helical" evidence="8">
    <location>
        <begin position="311"/>
        <end position="331"/>
    </location>
</feature>
<keyword evidence="5 8" id="KW-0812">Transmembrane</keyword>
<evidence type="ECO:0000256" key="6">
    <source>
        <dbReference type="ARBA" id="ARBA00022989"/>
    </source>
</evidence>
<organism evidence="9 10">
    <name type="scientific">Ferrimonas pelagia</name>
    <dbReference type="NCBI Taxonomy" id="1177826"/>
    <lineage>
        <taxon>Bacteria</taxon>
        <taxon>Pseudomonadati</taxon>
        <taxon>Pseudomonadota</taxon>
        <taxon>Gammaproteobacteria</taxon>
        <taxon>Alteromonadales</taxon>
        <taxon>Ferrimonadaceae</taxon>
        <taxon>Ferrimonas</taxon>
    </lineage>
</organism>
<keyword evidence="10" id="KW-1185">Reference proteome</keyword>
<keyword evidence="4" id="KW-0997">Cell inner membrane</keyword>
<dbReference type="PANTHER" id="PTHR30462">
    <property type="entry name" value="INTERMEMBRANE TRANSPORT PROTEIN PQIB-RELATED"/>
    <property type="match status" value="1"/>
</dbReference>
<evidence type="ECO:0000313" key="9">
    <source>
        <dbReference type="EMBL" id="GAA4887654.1"/>
    </source>
</evidence>
<evidence type="ECO:0000313" key="10">
    <source>
        <dbReference type="Proteomes" id="UP001499988"/>
    </source>
</evidence>
<reference evidence="10" key="1">
    <citation type="journal article" date="2019" name="Int. J. Syst. Evol. Microbiol.">
        <title>The Global Catalogue of Microorganisms (GCM) 10K type strain sequencing project: providing services to taxonomists for standard genome sequencing and annotation.</title>
        <authorList>
            <consortium name="The Broad Institute Genomics Platform"/>
            <consortium name="The Broad Institute Genome Sequencing Center for Infectious Disease"/>
            <person name="Wu L."/>
            <person name="Ma J."/>
        </authorList>
    </citation>
    <scope>NUCLEOTIDE SEQUENCE [LARGE SCALE GENOMIC DNA]</scope>
    <source>
        <strain evidence="10">JCM 18401</strain>
    </source>
</reference>
<proteinExistence type="inferred from homology"/>
<gene>
    <name evidence="9" type="ORF">GCM10023333_21310</name>
</gene>
<evidence type="ECO:0000256" key="2">
    <source>
        <dbReference type="ARBA" id="ARBA00007555"/>
    </source>
</evidence>
<feature type="transmembrane region" description="Helical" evidence="8">
    <location>
        <begin position="174"/>
        <end position="196"/>
    </location>
</feature>
<evidence type="ECO:0000256" key="5">
    <source>
        <dbReference type="ARBA" id="ARBA00022692"/>
    </source>
</evidence>
<feature type="transmembrane region" description="Helical" evidence="8">
    <location>
        <begin position="351"/>
        <end position="369"/>
    </location>
</feature>
<dbReference type="RefSeq" id="WP_345335367.1">
    <property type="nucleotide sequence ID" value="NZ_BAABJZ010000072.1"/>
</dbReference>
<keyword evidence="7 8" id="KW-0472">Membrane</keyword>
<comment type="caution">
    <text evidence="9">The sequence shown here is derived from an EMBL/GenBank/DDBJ whole genome shotgun (WGS) entry which is preliminary data.</text>
</comment>
<protein>
    <submittedName>
        <fullName evidence="9">Paraquat-inducible protein A</fullName>
    </submittedName>
</protein>
<name>A0ABP9EW01_9GAMM</name>
<evidence type="ECO:0000256" key="7">
    <source>
        <dbReference type="ARBA" id="ARBA00023136"/>
    </source>
</evidence>
<accession>A0ABP9EW01</accession>
<comment type="similarity">
    <text evidence="2">Belongs to the PqiA family.</text>
</comment>
<dbReference type="Proteomes" id="UP001499988">
    <property type="component" value="Unassembled WGS sequence"/>
</dbReference>
<dbReference type="InterPro" id="IPR005219">
    <property type="entry name" value="PqiA-like_proteobact"/>
</dbReference>
<dbReference type="EMBL" id="BAABJZ010000072">
    <property type="protein sequence ID" value="GAA4887654.1"/>
    <property type="molecule type" value="Genomic_DNA"/>
</dbReference>
<feature type="transmembrane region" description="Helical" evidence="8">
    <location>
        <begin position="92"/>
        <end position="124"/>
    </location>
</feature>
<evidence type="ECO:0000256" key="3">
    <source>
        <dbReference type="ARBA" id="ARBA00022475"/>
    </source>
</evidence>
<keyword evidence="3" id="KW-1003">Cell membrane</keyword>
<feature type="transmembrane region" description="Helical" evidence="8">
    <location>
        <begin position="50"/>
        <end position="71"/>
    </location>
</feature>
<dbReference type="NCBIfam" id="TIGR00155">
    <property type="entry name" value="pqiA_fam"/>
    <property type="match status" value="1"/>
</dbReference>
<evidence type="ECO:0000256" key="4">
    <source>
        <dbReference type="ARBA" id="ARBA00022519"/>
    </source>
</evidence>